<name>A0A1M4YXZ0_9CLOT</name>
<dbReference type="InterPro" id="IPR051448">
    <property type="entry name" value="CdaR-like_regulators"/>
</dbReference>
<dbReference type="PANTHER" id="PTHR33744">
    <property type="entry name" value="CARBOHYDRATE DIACID REGULATOR"/>
    <property type="match status" value="1"/>
</dbReference>
<protein>
    <submittedName>
        <fullName evidence="2">PucR C-terminal helix-turn-helix domain-containing protein</fullName>
    </submittedName>
</protein>
<dbReference type="Proteomes" id="UP000184245">
    <property type="component" value="Unassembled WGS sequence"/>
</dbReference>
<sequence>MKLNLNILKEDLKDLKPEGKLPEAPWILRLEYPAACTAYPASFQENILYLLTADLLPDTPDIPENISVLCLGKPPGIWKRTACSFLFLDHSISLLVLFNRVTRAFARYQKWESQLQDILDQNFPLHEMASCSHCLIRNGIYLQGPSFRVMTWTLPEDAEDTPLLQYYRKNYLLPDFSTLPADVINMLISDFEYNQAIEADEPSIYSGSLYGFRSLYYNIRVNNVFVARLCIDEVISPFTDRDFALIKVLGDYLGKGLSTERVCSFNRPKDLDTILHNLLLHRLIPEKKISRVLDSCGWGVNDPYLCLILKLKTREDNSAALEPLALSLTQLLSSECYTIYEGSIIFICNLTRLGMEDGQLPAHILPPLRDNLLTAAFSSVYYDFKELYYYYNQAKIIFQIGTQKNPTRWYFRFEDYLTDYLIFKLKEKNVPGVLIPAGLQRLLEYDRKKGSGYADLLRIYLEKERNIAETIRVAYMHRNTFLYRIRKIQEILQMDLDQSDVRLALQIAFHIMDSTNKETGPY</sequence>
<dbReference type="AlphaFoldDB" id="A0A1M4YXZ0"/>
<dbReference type="Gene3D" id="1.10.10.2840">
    <property type="entry name" value="PucR C-terminal helix-turn-helix domain"/>
    <property type="match status" value="1"/>
</dbReference>
<keyword evidence="3" id="KW-1185">Reference proteome</keyword>
<feature type="domain" description="PucR C-terminal helix-turn-helix" evidence="1">
    <location>
        <begin position="455"/>
        <end position="511"/>
    </location>
</feature>
<dbReference type="InterPro" id="IPR042070">
    <property type="entry name" value="PucR_C-HTH_sf"/>
</dbReference>
<proteinExistence type="predicted"/>
<evidence type="ECO:0000313" key="3">
    <source>
        <dbReference type="Proteomes" id="UP000184245"/>
    </source>
</evidence>
<dbReference type="InterPro" id="IPR025736">
    <property type="entry name" value="PucR_C-HTH_dom"/>
</dbReference>
<dbReference type="RefSeq" id="WP_072852303.1">
    <property type="nucleotide sequence ID" value="NZ_FQVI01000013.1"/>
</dbReference>
<reference evidence="2 3" key="1">
    <citation type="submission" date="2016-11" db="EMBL/GenBank/DDBJ databases">
        <authorList>
            <person name="Jaros S."/>
            <person name="Januszkiewicz K."/>
            <person name="Wedrychowicz H."/>
        </authorList>
    </citation>
    <scope>NUCLEOTIDE SEQUENCE [LARGE SCALE GENOMIC DNA]</scope>
    <source>
        <strain evidence="2 3">DSM 17459</strain>
    </source>
</reference>
<dbReference type="STRING" id="1122155.SAMN02745158_02540"/>
<dbReference type="Pfam" id="PF13556">
    <property type="entry name" value="HTH_30"/>
    <property type="match status" value="1"/>
</dbReference>
<evidence type="ECO:0000259" key="1">
    <source>
        <dbReference type="Pfam" id="PF13556"/>
    </source>
</evidence>
<gene>
    <name evidence="2" type="ORF">SAMN02745158_02540</name>
</gene>
<dbReference type="OrthoDB" id="212459at2"/>
<evidence type="ECO:0000313" key="2">
    <source>
        <dbReference type="EMBL" id="SHF10671.1"/>
    </source>
</evidence>
<accession>A0A1M4YXZ0</accession>
<dbReference type="EMBL" id="FQVI01000013">
    <property type="protein sequence ID" value="SHF10671.1"/>
    <property type="molecule type" value="Genomic_DNA"/>
</dbReference>
<organism evidence="2 3">
    <name type="scientific">Lactonifactor longoviformis DSM 17459</name>
    <dbReference type="NCBI Taxonomy" id="1122155"/>
    <lineage>
        <taxon>Bacteria</taxon>
        <taxon>Bacillati</taxon>
        <taxon>Bacillota</taxon>
        <taxon>Clostridia</taxon>
        <taxon>Eubacteriales</taxon>
        <taxon>Clostridiaceae</taxon>
        <taxon>Lactonifactor</taxon>
    </lineage>
</organism>